<reference evidence="1 2" key="1">
    <citation type="submission" date="2021-10" db="EMBL/GenBank/DDBJ databases">
        <title>Anaerobic single-cell dispensing facilitates the cultivation of human gut bacteria.</title>
        <authorList>
            <person name="Afrizal A."/>
        </authorList>
    </citation>
    <scope>NUCLEOTIDE SEQUENCE [LARGE SCALE GENOMIC DNA]</scope>
    <source>
        <strain evidence="1 2">CLA-AA-H232</strain>
    </source>
</reference>
<proteinExistence type="predicted"/>
<dbReference type="EMBL" id="JAJEQM010000011">
    <property type="protein sequence ID" value="MCC2210915.1"/>
    <property type="molecule type" value="Genomic_DNA"/>
</dbReference>
<dbReference type="Proteomes" id="UP001198242">
    <property type="component" value="Unassembled WGS sequence"/>
</dbReference>
<dbReference type="AlphaFoldDB" id="A0AAE3E087"/>
<comment type="caution">
    <text evidence="1">The sequence shown here is derived from an EMBL/GenBank/DDBJ whole genome shotgun (WGS) entry which is preliminary data.</text>
</comment>
<gene>
    <name evidence="1" type="primary">cas8c</name>
    <name evidence="1" type="ORF">LKE05_08970</name>
</gene>
<protein>
    <submittedName>
        <fullName evidence="1">Type I-C CRISPR-associated protein Cas8c/Csd1</fullName>
    </submittedName>
</protein>
<dbReference type="RefSeq" id="WP_308456589.1">
    <property type="nucleotide sequence ID" value="NZ_JAJEQM010000011.1"/>
</dbReference>
<dbReference type="InterPro" id="IPR010144">
    <property type="entry name" value="CRISPR-assoc_prot_Csd1-typ"/>
</dbReference>
<evidence type="ECO:0000313" key="1">
    <source>
        <dbReference type="EMBL" id="MCC2210915.1"/>
    </source>
</evidence>
<sequence>MLIKALNEYYDILARNDKVCKDGFSRQNITHMIMLRKDGTVSDIINVEQESEPDSKGKTKLQPISVVLPERTQKPGIDGNIVEHRPLYIFGLNYDNKSGTYSTEDSTDKAKKSHKAFVDKNLEFTEGMTSDIVTAYRNFLQKWNPQDEIENELLVNLGKAYSTANFIFGLDGHPEIKLHDTDGEIAQKITELKKSVGPVQGNDICAVTGEKGEISVTHDKIKGVRNANATGALMVCVNNTAECSYGKEQAYNSSITQTTMKHYTEALNTLIADKNHRIYLDDMTVVFWAMSDDDSKETDLFASMLGFDDKIDADEMNGILLKSLNDVNQGKSPDFTELDIDKNVEFYIVGIAPNVSRLAQKFIYRDKFGNIFSHIARHQADMMIVNSKGNIPMWRIFRELKPPQSTNYTTPPPLMASVFGAIINGTRYPESLLENAVRRVKTDKSVNYVRAGIIKACINRKDRYSKNKEEIKMALDIENNNQAYLCGRLFAVLEKVQSDALPGLNRTIKDSYFASACANPSTVFPKLIKLSQYHIEKLEYKVKYKIVTGEIMDKLNGKFPKTLPLSEQGKFIIGYYQQMQDLYKPNDTKTKEI</sequence>
<organism evidence="1 2">
    <name type="scientific">Hominilimicola fabiformis</name>
    <dbReference type="NCBI Taxonomy" id="2885356"/>
    <lineage>
        <taxon>Bacteria</taxon>
        <taxon>Bacillati</taxon>
        <taxon>Bacillota</taxon>
        <taxon>Clostridia</taxon>
        <taxon>Eubacteriales</taxon>
        <taxon>Oscillospiraceae</taxon>
        <taxon>Hominilimicola</taxon>
    </lineage>
</organism>
<keyword evidence="2" id="KW-1185">Reference proteome</keyword>
<accession>A0AAE3E087</accession>
<dbReference type="Pfam" id="PF09709">
    <property type="entry name" value="Cas_Csd1"/>
    <property type="match status" value="1"/>
</dbReference>
<dbReference type="NCBIfam" id="TIGR01863">
    <property type="entry name" value="cas_Csd1"/>
    <property type="match status" value="1"/>
</dbReference>
<evidence type="ECO:0000313" key="2">
    <source>
        <dbReference type="Proteomes" id="UP001198242"/>
    </source>
</evidence>
<name>A0AAE3E087_9FIRM</name>